<feature type="compositionally biased region" description="Low complexity" evidence="1">
    <location>
        <begin position="173"/>
        <end position="186"/>
    </location>
</feature>
<dbReference type="InterPro" id="IPR013201">
    <property type="entry name" value="Prot_inhib_I29"/>
</dbReference>
<feature type="region of interest" description="Disordered" evidence="1">
    <location>
        <begin position="1062"/>
        <end position="1083"/>
    </location>
</feature>
<feature type="domain" description="Cathepsin propeptide inhibitor" evidence="2">
    <location>
        <begin position="417"/>
        <end position="467"/>
    </location>
</feature>
<reference evidence="3" key="2">
    <citation type="submission" date="2021-04" db="EMBL/GenBank/DDBJ databases">
        <authorList>
            <person name="Podell S."/>
        </authorList>
    </citation>
    <scope>NUCLEOTIDE SEQUENCE</scope>
    <source>
        <strain evidence="3">Hildebrandi</strain>
    </source>
</reference>
<dbReference type="SMART" id="SM00848">
    <property type="entry name" value="Inhibitor_I29"/>
    <property type="match status" value="4"/>
</dbReference>
<feature type="compositionally biased region" description="Polar residues" evidence="1">
    <location>
        <begin position="371"/>
        <end position="388"/>
    </location>
</feature>
<evidence type="ECO:0000259" key="2">
    <source>
        <dbReference type="SMART" id="SM00848"/>
    </source>
</evidence>
<feature type="region of interest" description="Disordered" evidence="1">
    <location>
        <begin position="764"/>
        <end position="790"/>
    </location>
</feature>
<accession>A0A9K3LQ94</accession>
<feature type="compositionally biased region" description="Basic and acidic residues" evidence="1">
    <location>
        <begin position="764"/>
        <end position="776"/>
    </location>
</feature>
<dbReference type="Proteomes" id="UP000693970">
    <property type="component" value="Unassembled WGS sequence"/>
</dbReference>
<sequence>MRRMLTPRSSSIGNTLLFALVGLAFFSTLETCVSYPYYIHTRKSRPLCWWNPNAVASQRLSISHSEHNKRFSDRLHATPVKSANTACDASPEDNTKEDELRRAYESWRLEYRRDFDPERYQNFRINYLKLTAANAAELKNARENGRPDPIPLSLNEYGDYSAEEYKKIQMDDPSMSSTPTSSTRSPLFTNVYSSESPQEQQRIRQAYQEWCFANGKPIDESRLEIFAFNLKVVENYYKKTGKKAELNRYADLSPEEYKAATERARAGAAMSSDDASSSGTDALYNEKQQRDQLDRERIRNAYMDWCNENGREYQESRLDIFATNLNAVERYRRETGKVVKLNKYADLSPDEYREAVAGESTRGAGGVPSYPGTTGTTENASTAPTMRNNPMSSYLENLNNPTQQISLKVEDRIRKIYLDWCQYYGKVPDDGRLEIFAANLVVLEKHHLETGEELTLNEFADQTQGGSKTEQAQVEEIKRTEEVRLEKERAEQAALEAERRQKQEQALLENERKKAEERKQIEMETERQEESNRLQLEKDMVDEQRMEQDRQNVEIPPIQIQENIAEETSAVTDKWETQVKKDSGVESTLQANPSEDVGSKQSDEEKSTPSTIALPRSSYMDAVARTWIDRSAYLESLQQGKTGVLPEPPPTQSPWEEDQVDMEYNKQSTSLINSIWDFINDTRRSASEQYAKRLIAEADEMIADASKSSDIGDTELRYLQEAVDALRRRKDDEQRAQRARTEAKEWEQIQRGLEKEAKLAKERREYEERMASEARQKAQSMESSTAGDASTEFSFLPNPFKATEGNSPFQPYFPSMPSVDNNIFSFLGGNLEDRRPRSPKSLTQPVVEKKESWLTFLFDFFGANRQPEEPGQGTITLEPAKRTTVFDFFVSPEMFAPKQPGRGSITIEEPKKPSIFSFFAKFGDRDGPQETDPQRRKRLEEYERRRRTRQEKLSWLEEGRSRILEESDRNLSRKEARRLQRELEALAAGNITAMDPNIPQLAKWTKTPDGRITGYVADTTRKFKMGTKITTSRIKGQVIKAGVTVTTTSGSQYRLGLPLSLASEGSRRTDGGQATPDNRRATVPPFRFPFGGVFGDPNVPSLVEWTQNEDGTITGFVNNKIGFEDGTQITTSPVDLGVQSGMTVQTRGGSKYKLLKERR</sequence>
<feature type="compositionally biased region" description="Polar residues" evidence="1">
    <location>
        <begin position="777"/>
        <end position="790"/>
    </location>
</feature>
<feature type="region of interest" description="Disordered" evidence="1">
    <location>
        <begin position="171"/>
        <end position="196"/>
    </location>
</feature>
<feature type="compositionally biased region" description="Basic and acidic residues" evidence="1">
    <location>
        <begin position="597"/>
        <end position="607"/>
    </location>
</feature>
<feature type="compositionally biased region" description="Polar residues" evidence="1">
    <location>
        <begin position="187"/>
        <end position="196"/>
    </location>
</feature>
<protein>
    <submittedName>
        <fullName evidence="3">Cathepsin propeptide inhibitor domain I29</fullName>
    </submittedName>
</protein>
<reference evidence="3" key="1">
    <citation type="journal article" date="2021" name="Sci. Rep.">
        <title>Diploid genomic architecture of Nitzschia inconspicua, an elite biomass production diatom.</title>
        <authorList>
            <person name="Oliver A."/>
            <person name="Podell S."/>
            <person name="Pinowska A."/>
            <person name="Traller J.C."/>
            <person name="Smith S.R."/>
            <person name="McClure R."/>
            <person name="Beliaev A."/>
            <person name="Bohutskyi P."/>
            <person name="Hill E.A."/>
            <person name="Rabines A."/>
            <person name="Zheng H."/>
            <person name="Allen L.Z."/>
            <person name="Kuo A."/>
            <person name="Grigoriev I.V."/>
            <person name="Allen A.E."/>
            <person name="Hazlebeck D."/>
            <person name="Allen E.E."/>
        </authorList>
    </citation>
    <scope>NUCLEOTIDE SEQUENCE</scope>
    <source>
        <strain evidence="3">Hildebrandi</strain>
    </source>
</reference>
<feature type="domain" description="Cathepsin propeptide inhibitor" evidence="2">
    <location>
        <begin position="104"/>
        <end position="165"/>
    </location>
</feature>
<evidence type="ECO:0000313" key="3">
    <source>
        <dbReference type="EMBL" id="KAG7366292.1"/>
    </source>
</evidence>
<feature type="domain" description="Cathepsin propeptide inhibitor" evidence="2">
    <location>
        <begin position="302"/>
        <end position="352"/>
    </location>
</feature>
<feature type="region of interest" description="Disordered" evidence="1">
    <location>
        <begin position="922"/>
        <end position="944"/>
    </location>
</feature>
<feature type="region of interest" description="Disordered" evidence="1">
    <location>
        <begin position="580"/>
        <end position="612"/>
    </location>
</feature>
<dbReference type="OrthoDB" id="47468at2759"/>
<name>A0A9K3LQ94_9STRA</name>
<comment type="caution">
    <text evidence="3">The sequence shown here is derived from an EMBL/GenBank/DDBJ whole genome shotgun (WGS) entry which is preliminary data.</text>
</comment>
<dbReference type="AlphaFoldDB" id="A0A9K3LQ94"/>
<organism evidence="3 4">
    <name type="scientific">Nitzschia inconspicua</name>
    <dbReference type="NCBI Taxonomy" id="303405"/>
    <lineage>
        <taxon>Eukaryota</taxon>
        <taxon>Sar</taxon>
        <taxon>Stramenopiles</taxon>
        <taxon>Ochrophyta</taxon>
        <taxon>Bacillariophyta</taxon>
        <taxon>Bacillariophyceae</taxon>
        <taxon>Bacillariophycidae</taxon>
        <taxon>Bacillariales</taxon>
        <taxon>Bacillariaceae</taxon>
        <taxon>Nitzschia</taxon>
    </lineage>
</organism>
<feature type="region of interest" description="Disordered" evidence="1">
    <location>
        <begin position="263"/>
        <end position="292"/>
    </location>
</feature>
<evidence type="ECO:0000313" key="4">
    <source>
        <dbReference type="Proteomes" id="UP000693970"/>
    </source>
</evidence>
<feature type="compositionally biased region" description="Low complexity" evidence="1">
    <location>
        <begin position="266"/>
        <end position="279"/>
    </location>
</feature>
<keyword evidence="4" id="KW-1185">Reference proteome</keyword>
<dbReference type="Pfam" id="PF08246">
    <property type="entry name" value="Inhibitor_I29"/>
    <property type="match status" value="1"/>
</dbReference>
<gene>
    <name evidence="3" type="ORF">IV203_028962</name>
</gene>
<feature type="region of interest" description="Disordered" evidence="1">
    <location>
        <begin position="510"/>
        <end position="532"/>
    </location>
</feature>
<feature type="region of interest" description="Disordered" evidence="1">
    <location>
        <begin position="357"/>
        <end position="388"/>
    </location>
</feature>
<dbReference type="EMBL" id="JAGRRH010000007">
    <property type="protein sequence ID" value="KAG7366292.1"/>
    <property type="molecule type" value="Genomic_DNA"/>
</dbReference>
<proteinExistence type="predicted"/>
<evidence type="ECO:0000256" key="1">
    <source>
        <dbReference type="SAM" id="MobiDB-lite"/>
    </source>
</evidence>
<feature type="domain" description="Cathepsin propeptide inhibitor" evidence="2">
    <location>
        <begin position="207"/>
        <end position="257"/>
    </location>
</feature>